<feature type="domain" description="HAMP" evidence="15">
    <location>
        <begin position="216"/>
        <end position="268"/>
    </location>
</feature>
<dbReference type="PROSITE" id="PS50111">
    <property type="entry name" value="CHEMOTAXIS_TRANSDUC_2"/>
    <property type="match status" value="1"/>
</dbReference>
<dbReference type="PANTHER" id="PTHR43531:SF14">
    <property type="entry name" value="METHYL-ACCEPTING CHEMOTAXIS PROTEIN I-RELATED"/>
    <property type="match status" value="1"/>
</dbReference>
<dbReference type="EMBL" id="JBHLVX010000022">
    <property type="protein sequence ID" value="MFC0267703.1"/>
    <property type="molecule type" value="Genomic_DNA"/>
</dbReference>
<dbReference type="InterPro" id="IPR051310">
    <property type="entry name" value="MCP_chemotaxis"/>
</dbReference>
<dbReference type="Pfam" id="PF00672">
    <property type="entry name" value="HAMP"/>
    <property type="match status" value="1"/>
</dbReference>
<dbReference type="SMART" id="SM00304">
    <property type="entry name" value="HAMP"/>
    <property type="match status" value="1"/>
</dbReference>
<keyword evidence="9 11" id="KW-0807">Transducer</keyword>
<evidence type="ECO:0000256" key="11">
    <source>
        <dbReference type="PROSITE-ProRule" id="PRU00284"/>
    </source>
</evidence>
<evidence type="ECO:0000256" key="13">
    <source>
        <dbReference type="SAM" id="Phobius"/>
    </source>
</evidence>
<name>A0ABV6G2I1_9GAMM</name>
<dbReference type="InterPro" id="IPR003660">
    <property type="entry name" value="HAMP_dom"/>
</dbReference>
<dbReference type="CDD" id="cd06225">
    <property type="entry name" value="HAMP"/>
    <property type="match status" value="1"/>
</dbReference>
<evidence type="ECO:0000256" key="9">
    <source>
        <dbReference type="ARBA" id="ARBA00023224"/>
    </source>
</evidence>
<evidence type="ECO:0000313" key="17">
    <source>
        <dbReference type="Proteomes" id="UP001589814"/>
    </source>
</evidence>
<organism evidence="16 17">
    <name type="scientific">Kushneria aurantia</name>
    <dbReference type="NCBI Taxonomy" id="504092"/>
    <lineage>
        <taxon>Bacteria</taxon>
        <taxon>Pseudomonadati</taxon>
        <taxon>Pseudomonadota</taxon>
        <taxon>Gammaproteobacteria</taxon>
        <taxon>Oceanospirillales</taxon>
        <taxon>Halomonadaceae</taxon>
        <taxon>Kushneria</taxon>
    </lineage>
</organism>
<dbReference type="InterPro" id="IPR004089">
    <property type="entry name" value="MCPsignal_dom"/>
</dbReference>
<dbReference type="SUPFAM" id="SSF47170">
    <property type="entry name" value="Aspartate receptor, ligand-binding domain"/>
    <property type="match status" value="1"/>
</dbReference>
<evidence type="ECO:0000256" key="8">
    <source>
        <dbReference type="ARBA" id="ARBA00023136"/>
    </source>
</evidence>
<dbReference type="SMART" id="SM00283">
    <property type="entry name" value="MA"/>
    <property type="match status" value="1"/>
</dbReference>
<accession>A0ABV6G2I1</accession>
<dbReference type="Gene3D" id="1.10.287.950">
    <property type="entry name" value="Methyl-accepting chemotaxis protein"/>
    <property type="match status" value="1"/>
</dbReference>
<dbReference type="PROSITE" id="PS50885">
    <property type="entry name" value="HAMP"/>
    <property type="match status" value="1"/>
</dbReference>
<evidence type="ECO:0000256" key="12">
    <source>
        <dbReference type="SAM" id="MobiDB-lite"/>
    </source>
</evidence>
<feature type="region of interest" description="Disordered" evidence="12">
    <location>
        <begin position="532"/>
        <end position="559"/>
    </location>
</feature>
<dbReference type="Pfam" id="PF00015">
    <property type="entry name" value="MCPsignal"/>
    <property type="match status" value="1"/>
</dbReference>
<dbReference type="Proteomes" id="UP001589814">
    <property type="component" value="Unassembled WGS sequence"/>
</dbReference>
<feature type="compositionally biased region" description="Basic and acidic residues" evidence="12">
    <location>
        <begin position="321"/>
        <end position="334"/>
    </location>
</feature>
<feature type="region of interest" description="Disordered" evidence="12">
    <location>
        <begin position="315"/>
        <end position="339"/>
    </location>
</feature>
<keyword evidence="5" id="KW-0997">Cell inner membrane</keyword>
<evidence type="ECO:0000256" key="4">
    <source>
        <dbReference type="ARBA" id="ARBA00022500"/>
    </source>
</evidence>
<evidence type="ECO:0000256" key="3">
    <source>
        <dbReference type="ARBA" id="ARBA00022481"/>
    </source>
</evidence>
<evidence type="ECO:0000256" key="1">
    <source>
        <dbReference type="ARBA" id="ARBA00004429"/>
    </source>
</evidence>
<keyword evidence="3" id="KW-0488">Methylation</keyword>
<comment type="subcellular location">
    <subcellularLocation>
        <location evidence="1">Cell inner membrane</location>
        <topology evidence="1">Multi-pass membrane protein</topology>
    </subcellularLocation>
</comment>
<evidence type="ECO:0000256" key="5">
    <source>
        <dbReference type="ARBA" id="ARBA00022519"/>
    </source>
</evidence>
<dbReference type="CDD" id="cd11386">
    <property type="entry name" value="MCP_signal"/>
    <property type="match status" value="1"/>
</dbReference>
<keyword evidence="8 13" id="KW-0472">Membrane</keyword>
<dbReference type="RefSeq" id="WP_019950461.1">
    <property type="nucleotide sequence ID" value="NZ_JBHLVX010000022.1"/>
</dbReference>
<evidence type="ECO:0000313" key="16">
    <source>
        <dbReference type="EMBL" id="MFC0267703.1"/>
    </source>
</evidence>
<dbReference type="InterPro" id="IPR004090">
    <property type="entry name" value="Chemotax_Me-accpt_rcpt"/>
</dbReference>
<evidence type="ECO:0000256" key="6">
    <source>
        <dbReference type="ARBA" id="ARBA00022692"/>
    </source>
</evidence>
<keyword evidence="7 13" id="KW-1133">Transmembrane helix</keyword>
<keyword evidence="2" id="KW-1003">Cell membrane</keyword>
<keyword evidence="17" id="KW-1185">Reference proteome</keyword>
<dbReference type="Pfam" id="PF02203">
    <property type="entry name" value="TarH"/>
    <property type="match status" value="1"/>
</dbReference>
<feature type="domain" description="Methyl-accepting transducer" evidence="14">
    <location>
        <begin position="273"/>
        <end position="502"/>
    </location>
</feature>
<dbReference type="SUPFAM" id="SSF58104">
    <property type="entry name" value="Methyl-accepting chemotaxis protein (MCP) signaling domain"/>
    <property type="match status" value="1"/>
</dbReference>
<evidence type="ECO:0000259" key="15">
    <source>
        <dbReference type="PROSITE" id="PS50885"/>
    </source>
</evidence>
<keyword evidence="4" id="KW-0145">Chemotaxis</keyword>
<sequence>MKGLADISIRTTWMAILAIFTLLVMGVGALGVYGNHSSRQSFDIFDRIHVQQSSALNRAYVDMLRARVEMSRAAQLIERPSFDRPGPVIDSAEALMASAAESFEEFRAINALPEQQEAIEALSRSFQSLFNTGLQLQLTSLRDEDVEGWRAFRSRVSEMSETFMQSADQFFVTSRAQGEALTDRSNALSRAFDIAIGGAILACLLLVGFMLWWVTRYLTRPIHGLLRRFRSMGDGDLSTPVETRGRNEIGRLFEGLGELRQSLADTVLRVRGSSDSVVAHVDRMSAGNRELAFDTDRQSSALEQTSASLEELSRTVSANADHARRASELTDDASHQAQRGGDVMQRMTANMGGIESSSRQVAEVIGMIDHIAFQTNILALNASVEAARAGQHGRGFSVVASEVRSLAERSAGAADDVRKLIESCDAQVAEGVQLVSQAEASMTHIATSIGEINVFMSDIASASGEQREGIDQVGTAMGEMAQVTTHNRERAREASDVAEWLSTEAQRLREGVASFTMAEGDRLEAPVQPALDRQGNDVFVEEDEWRDTEPSPRELAMPS</sequence>
<dbReference type="Gene3D" id="1.20.120.30">
    <property type="entry name" value="Aspartate receptor, ligand-binding domain"/>
    <property type="match status" value="1"/>
</dbReference>
<evidence type="ECO:0000259" key="14">
    <source>
        <dbReference type="PROSITE" id="PS50111"/>
    </source>
</evidence>
<feature type="transmembrane region" description="Helical" evidence="13">
    <location>
        <begin position="12"/>
        <end position="33"/>
    </location>
</feature>
<evidence type="ECO:0000256" key="7">
    <source>
        <dbReference type="ARBA" id="ARBA00022989"/>
    </source>
</evidence>
<dbReference type="InterPro" id="IPR035440">
    <property type="entry name" value="4HB_MCP_dom_sf"/>
</dbReference>
<evidence type="ECO:0000256" key="10">
    <source>
        <dbReference type="ARBA" id="ARBA00029447"/>
    </source>
</evidence>
<proteinExistence type="inferred from homology"/>
<dbReference type="CDD" id="cd19407">
    <property type="entry name" value="Tar_Tsr_sensor"/>
    <property type="match status" value="1"/>
</dbReference>
<dbReference type="InterPro" id="IPR003122">
    <property type="entry name" value="Tar_rcpt_lig-bd"/>
</dbReference>
<feature type="transmembrane region" description="Helical" evidence="13">
    <location>
        <begin position="194"/>
        <end position="214"/>
    </location>
</feature>
<comment type="caution">
    <text evidence="16">The sequence shown here is derived from an EMBL/GenBank/DDBJ whole genome shotgun (WGS) entry which is preliminary data.</text>
</comment>
<protein>
    <submittedName>
        <fullName evidence="16">Methyl-accepting chemotaxis protein</fullName>
    </submittedName>
</protein>
<dbReference type="PANTHER" id="PTHR43531">
    <property type="entry name" value="PROTEIN ICFG"/>
    <property type="match status" value="1"/>
</dbReference>
<evidence type="ECO:0000256" key="2">
    <source>
        <dbReference type="ARBA" id="ARBA00022475"/>
    </source>
</evidence>
<comment type="similarity">
    <text evidence="10">Belongs to the methyl-accepting chemotaxis (MCP) protein family.</text>
</comment>
<reference evidence="16 17" key="1">
    <citation type="submission" date="2024-09" db="EMBL/GenBank/DDBJ databases">
        <authorList>
            <person name="Sun Q."/>
            <person name="Mori K."/>
        </authorList>
    </citation>
    <scope>NUCLEOTIDE SEQUENCE [LARGE SCALE GENOMIC DNA]</scope>
    <source>
        <strain evidence="16 17">CCM 7415</strain>
    </source>
</reference>
<keyword evidence="6 13" id="KW-0812">Transmembrane</keyword>
<gene>
    <name evidence="16" type="ORF">ACFFHW_06785</name>
</gene>
<dbReference type="PRINTS" id="PR00260">
    <property type="entry name" value="CHEMTRNSDUCR"/>
</dbReference>